<dbReference type="EMBL" id="JBJURJ010000019">
    <property type="protein sequence ID" value="MFM9331547.1"/>
    <property type="molecule type" value="Genomic_DNA"/>
</dbReference>
<evidence type="ECO:0000313" key="1">
    <source>
        <dbReference type="EMBL" id="MFM9331547.1"/>
    </source>
</evidence>
<proteinExistence type="predicted"/>
<name>A0ACC7P838_9BACL</name>
<dbReference type="Proteomes" id="UP001631969">
    <property type="component" value="Unassembled WGS sequence"/>
</dbReference>
<organism evidence="1 2">
    <name type="scientific">Paenibacillus mesotrionivorans</name>
    <dbReference type="NCBI Taxonomy" id="3160968"/>
    <lineage>
        <taxon>Bacteria</taxon>
        <taxon>Bacillati</taxon>
        <taxon>Bacillota</taxon>
        <taxon>Bacilli</taxon>
        <taxon>Bacillales</taxon>
        <taxon>Paenibacillaceae</taxon>
        <taxon>Paenibacillus</taxon>
    </lineage>
</organism>
<gene>
    <name evidence="1" type="ORF">ACI1P1_24930</name>
</gene>
<keyword evidence="2" id="KW-1185">Reference proteome</keyword>
<protein>
    <submittedName>
        <fullName evidence="1">AraC family transcriptional regulator</fullName>
    </submittedName>
</protein>
<accession>A0ACC7P838</accession>
<comment type="caution">
    <text evidence="1">The sequence shown here is derived from an EMBL/GenBank/DDBJ whole genome shotgun (WGS) entry which is preliminary data.</text>
</comment>
<sequence>MKLPRIRKPMKLYTAFVMSITLSIVATVLVSSYIYYRNYTNAALNQTFLSDLDLLARTSKDVNSMKDSAQSLSFQIYRNSAISKLLNYSSPDVYDVVAGMNELSNMLNSMPFIDSIMVYNSAPNTFYIAALSGQNGIFPKEELVDQNIIRTLDQFKSYKPFTPIPRVYNNHPDTVVPVSVYTYLCYDAINTSQTISSAVAVNVNAAWINRSITLKEGQLPGQTFLIDDQDRILSTETLLPAELTKAEDQLLRSSVMNRDTDYLIHSFYNVKSLISFTERDSLGWQYVKITPYHTLVDSVSAIRNTSLTIAGMILAAGLLISWLLSGFLYRPVRRITTKLNMLETEKRNNSQTIRQNTLRDLLLGIRTLTSEQKLEKLKQAGITFRFQQDYRVVLLKIDHFQEFLAKRGSDLATYKYAILNISWEIMSQLYPVETVNMDDASLVLLVNTDSPDVTLDEAIFLEKLGQVQQAVLDYLSISISVTYSPATNQSGHLHPLYEQVKEASLHRMFYGHGSVIDSDDILALKSKEYIYPMDKEKRFSEAIKTGKTAEAMTIFQEILAETALYPIQVMRLAMSHLTMTTNTLITSIQKNSAMDFPGGLSMYMPSLDSVETLEELVATFHSFLVDVHSKLTEKRSMKQGDLVKSINSLIEKHFADPDLNVNWIAEQFDMSSLYISRIYKQQTLNALGDAISEFRMEKAKELLELTQIPIAQIADQVGYTSSTYFHRIFKKHFGVTPTEFRKAGAGHFQT</sequence>
<evidence type="ECO:0000313" key="2">
    <source>
        <dbReference type="Proteomes" id="UP001631969"/>
    </source>
</evidence>
<reference evidence="1" key="1">
    <citation type="submission" date="2024-12" db="EMBL/GenBank/DDBJ databases">
        <authorList>
            <person name="Wu N."/>
        </authorList>
    </citation>
    <scope>NUCLEOTIDE SEQUENCE</scope>
    <source>
        <strain evidence="1">P15</strain>
    </source>
</reference>